<keyword evidence="3" id="KW-0597">Phosphoprotein</keyword>
<organism evidence="13 14">
    <name type="scientific">Lysinibacillus odysseyi 34hs-1 = NBRC 100172</name>
    <dbReference type="NCBI Taxonomy" id="1220589"/>
    <lineage>
        <taxon>Bacteria</taxon>
        <taxon>Bacillati</taxon>
        <taxon>Bacillota</taxon>
        <taxon>Bacilli</taxon>
        <taxon>Bacillales</taxon>
        <taxon>Bacillaceae</taxon>
        <taxon>Lysinibacillus</taxon>
    </lineage>
</organism>
<dbReference type="InterPro" id="IPR035965">
    <property type="entry name" value="PAS-like_dom_sf"/>
</dbReference>
<dbReference type="PROSITE" id="PS50109">
    <property type="entry name" value="HIS_KIN"/>
    <property type="match status" value="1"/>
</dbReference>
<dbReference type="Pfam" id="PF02518">
    <property type="entry name" value="HATPase_c"/>
    <property type="match status" value="1"/>
</dbReference>
<dbReference type="EMBL" id="JPVP01000057">
    <property type="protein sequence ID" value="KGR83893.1"/>
    <property type="molecule type" value="Genomic_DNA"/>
</dbReference>
<keyword evidence="14" id="KW-1185">Reference proteome</keyword>
<reference evidence="13 14" key="1">
    <citation type="submission" date="2014-02" db="EMBL/GenBank/DDBJ databases">
        <title>Draft genome sequence of Lysinibacillus odysseyi NBRC 100172.</title>
        <authorList>
            <person name="Zhang F."/>
            <person name="Wang G."/>
            <person name="Zhang L."/>
        </authorList>
    </citation>
    <scope>NUCLEOTIDE SEQUENCE [LARGE SCALE GENOMIC DNA]</scope>
    <source>
        <strain evidence="13 14">NBRC 100172</strain>
    </source>
</reference>
<comment type="caution">
    <text evidence="13">The sequence shown here is derived from an EMBL/GenBank/DDBJ whole genome shotgun (WGS) entry which is preliminary data.</text>
</comment>
<dbReference type="InterPro" id="IPR004358">
    <property type="entry name" value="Sig_transdc_His_kin-like_C"/>
</dbReference>
<dbReference type="PANTHER" id="PTHR43065">
    <property type="entry name" value="SENSOR HISTIDINE KINASE"/>
    <property type="match status" value="1"/>
</dbReference>
<dbReference type="InterPro" id="IPR003594">
    <property type="entry name" value="HATPase_dom"/>
</dbReference>
<evidence type="ECO:0000256" key="1">
    <source>
        <dbReference type="ARBA" id="ARBA00000085"/>
    </source>
</evidence>
<dbReference type="STRING" id="1220589.CD32_14450"/>
<keyword evidence="9" id="KW-1133">Transmembrane helix</keyword>
<keyword evidence="9" id="KW-0472">Membrane</keyword>
<feature type="domain" description="Histidine kinase" evidence="10">
    <location>
        <begin position="317"/>
        <end position="522"/>
    </location>
</feature>
<evidence type="ECO:0000256" key="8">
    <source>
        <dbReference type="ARBA" id="ARBA00023012"/>
    </source>
</evidence>
<dbReference type="Gene3D" id="3.30.450.20">
    <property type="entry name" value="PAS domain"/>
    <property type="match status" value="1"/>
</dbReference>
<dbReference type="InterPro" id="IPR005467">
    <property type="entry name" value="His_kinase_dom"/>
</dbReference>
<dbReference type="SUPFAM" id="SSF47384">
    <property type="entry name" value="Homodimeric domain of signal transducing histidine kinase"/>
    <property type="match status" value="1"/>
</dbReference>
<dbReference type="InterPro" id="IPR000700">
    <property type="entry name" value="PAS-assoc_C"/>
</dbReference>
<dbReference type="SUPFAM" id="SSF55874">
    <property type="entry name" value="ATPase domain of HSP90 chaperone/DNA topoisomerase II/histidine kinase"/>
    <property type="match status" value="1"/>
</dbReference>
<evidence type="ECO:0000313" key="13">
    <source>
        <dbReference type="EMBL" id="KGR83893.1"/>
    </source>
</evidence>
<dbReference type="SMART" id="SM00091">
    <property type="entry name" value="PAS"/>
    <property type="match status" value="1"/>
</dbReference>
<evidence type="ECO:0000256" key="9">
    <source>
        <dbReference type="SAM" id="Phobius"/>
    </source>
</evidence>
<proteinExistence type="predicted"/>
<dbReference type="RefSeq" id="WP_036155821.1">
    <property type="nucleotide sequence ID" value="NZ_AVCX01000004.1"/>
</dbReference>
<dbReference type="InterPro" id="IPR036097">
    <property type="entry name" value="HisK_dim/P_sf"/>
</dbReference>
<feature type="transmembrane region" description="Helical" evidence="9">
    <location>
        <begin position="39"/>
        <end position="55"/>
    </location>
</feature>
<dbReference type="GO" id="GO:0000155">
    <property type="term" value="F:phosphorelay sensor kinase activity"/>
    <property type="evidence" value="ECO:0007669"/>
    <property type="project" value="InterPro"/>
</dbReference>
<dbReference type="Gene3D" id="3.30.565.10">
    <property type="entry name" value="Histidine kinase-like ATPase, C-terminal domain"/>
    <property type="match status" value="1"/>
</dbReference>
<keyword evidence="8" id="KW-0902">Two-component regulatory system</keyword>
<feature type="domain" description="PAC" evidence="12">
    <location>
        <begin position="252"/>
        <end position="304"/>
    </location>
</feature>
<evidence type="ECO:0000256" key="7">
    <source>
        <dbReference type="ARBA" id="ARBA00022840"/>
    </source>
</evidence>
<feature type="transmembrane region" description="Helical" evidence="9">
    <location>
        <begin position="109"/>
        <end position="127"/>
    </location>
</feature>
<dbReference type="CDD" id="cd00130">
    <property type="entry name" value="PAS"/>
    <property type="match status" value="1"/>
</dbReference>
<keyword evidence="9" id="KW-0812">Transmembrane</keyword>
<protein>
    <recommendedName>
        <fullName evidence="2">histidine kinase</fullName>
        <ecNumber evidence="2">2.7.13.3</ecNumber>
    </recommendedName>
</protein>
<evidence type="ECO:0000313" key="14">
    <source>
        <dbReference type="Proteomes" id="UP000030437"/>
    </source>
</evidence>
<dbReference type="InterPro" id="IPR000014">
    <property type="entry name" value="PAS"/>
</dbReference>
<evidence type="ECO:0000256" key="6">
    <source>
        <dbReference type="ARBA" id="ARBA00022777"/>
    </source>
</evidence>
<dbReference type="Pfam" id="PF08448">
    <property type="entry name" value="PAS_4"/>
    <property type="match status" value="1"/>
</dbReference>
<dbReference type="InterPro" id="IPR036890">
    <property type="entry name" value="HATPase_C_sf"/>
</dbReference>
<name>A0A0A3IM65_9BACI</name>
<dbReference type="SMART" id="SM00388">
    <property type="entry name" value="HisKA"/>
    <property type="match status" value="1"/>
</dbReference>
<feature type="transmembrane region" description="Helical" evidence="9">
    <location>
        <begin position="12"/>
        <end position="33"/>
    </location>
</feature>
<dbReference type="PROSITE" id="PS50113">
    <property type="entry name" value="PAC"/>
    <property type="match status" value="1"/>
</dbReference>
<comment type="catalytic activity">
    <reaction evidence="1">
        <text>ATP + protein L-histidine = ADP + protein N-phospho-L-histidine.</text>
        <dbReference type="EC" id="2.7.13.3"/>
    </reaction>
</comment>
<dbReference type="SMART" id="SM00387">
    <property type="entry name" value="HATPase_c"/>
    <property type="match status" value="1"/>
</dbReference>
<dbReference type="NCBIfam" id="TIGR00229">
    <property type="entry name" value="sensory_box"/>
    <property type="match status" value="1"/>
</dbReference>
<keyword evidence="7" id="KW-0067">ATP-binding</keyword>
<dbReference type="PANTHER" id="PTHR43065:SF10">
    <property type="entry name" value="PEROXIDE STRESS-ACTIVATED HISTIDINE KINASE MAK3"/>
    <property type="match status" value="1"/>
</dbReference>
<gene>
    <name evidence="13" type="ORF">CD32_14450</name>
</gene>
<evidence type="ECO:0000259" key="10">
    <source>
        <dbReference type="PROSITE" id="PS50109"/>
    </source>
</evidence>
<dbReference type="GO" id="GO:0005524">
    <property type="term" value="F:ATP binding"/>
    <property type="evidence" value="ECO:0007669"/>
    <property type="project" value="UniProtKB-KW"/>
</dbReference>
<dbReference type="EC" id="2.7.13.3" evidence="2"/>
<evidence type="ECO:0000259" key="11">
    <source>
        <dbReference type="PROSITE" id="PS50112"/>
    </source>
</evidence>
<sequence>MQQLEILHKRNLFIYFSMTVAFSIYFITIITGIFKYNHYYPFIAGAAIILVGILFRFKISPTVMRFILLITWNSLIVLSIISDPQIFALYWFLIFIIMASIYQSFIITMIASLCSTIQVAFILFYFFESMYLPSSAVNPLYIFVLLLIVALGTIQIIYIRQFWKTAEHANLERERRLSSKEAYLHLFFEQAEDAIAVFDLEEKVIEVNPAFERLYGWSREECIGRSLPLVPPVNEVAARERLKRLMKGERFHLLDTQDMKKDGTIFDAQISLSPIYNEYAEMIAISVISRDISLIKENERLIMQSEKLKLAGEIAAEVAHEIRNPMTVVSGFVQMMASDKDSPYYSYTGLIQPEIERIDMIISDFLVLSRPQANTYKPFDICPLLDDVAKLFSFELQSRHIQFFMETEEKTAVILGNANQIKQVLINLLKNAMEAIDKEGSIRILLRKEKKHIIVSLKDSGLGIPPHLLERIFEPFYTTKSTGTGLGMMIANKIITEHMGTITICSQEQIGTEISISLPLLLSDK</sequence>
<dbReference type="AlphaFoldDB" id="A0A0A3IM65"/>
<feature type="transmembrane region" description="Helical" evidence="9">
    <location>
        <begin position="139"/>
        <end position="159"/>
    </location>
</feature>
<evidence type="ECO:0000256" key="2">
    <source>
        <dbReference type="ARBA" id="ARBA00012438"/>
    </source>
</evidence>
<dbReference type="CDD" id="cd00082">
    <property type="entry name" value="HisKA"/>
    <property type="match status" value="1"/>
</dbReference>
<dbReference type="eggNOG" id="COG3852">
    <property type="taxonomic scope" value="Bacteria"/>
</dbReference>
<dbReference type="SUPFAM" id="SSF55785">
    <property type="entry name" value="PYP-like sensor domain (PAS domain)"/>
    <property type="match status" value="1"/>
</dbReference>
<dbReference type="OrthoDB" id="9815750at2"/>
<dbReference type="Pfam" id="PF00512">
    <property type="entry name" value="HisKA"/>
    <property type="match status" value="1"/>
</dbReference>
<dbReference type="Proteomes" id="UP000030437">
    <property type="component" value="Unassembled WGS sequence"/>
</dbReference>
<evidence type="ECO:0000256" key="5">
    <source>
        <dbReference type="ARBA" id="ARBA00022741"/>
    </source>
</evidence>
<evidence type="ECO:0000259" key="12">
    <source>
        <dbReference type="PROSITE" id="PS50113"/>
    </source>
</evidence>
<dbReference type="InterPro" id="IPR013656">
    <property type="entry name" value="PAS_4"/>
</dbReference>
<dbReference type="InterPro" id="IPR003661">
    <property type="entry name" value="HisK_dim/P_dom"/>
</dbReference>
<keyword evidence="6" id="KW-0418">Kinase</keyword>
<dbReference type="Gene3D" id="1.10.287.130">
    <property type="match status" value="1"/>
</dbReference>
<keyword evidence="5" id="KW-0547">Nucleotide-binding</keyword>
<accession>A0A0A3IM65</accession>
<evidence type="ECO:0000256" key="3">
    <source>
        <dbReference type="ARBA" id="ARBA00022553"/>
    </source>
</evidence>
<evidence type="ECO:0000256" key="4">
    <source>
        <dbReference type="ARBA" id="ARBA00022679"/>
    </source>
</evidence>
<keyword evidence="4" id="KW-0808">Transferase</keyword>
<dbReference type="PRINTS" id="PR00344">
    <property type="entry name" value="BCTRLSENSOR"/>
</dbReference>
<dbReference type="PROSITE" id="PS50112">
    <property type="entry name" value="PAS"/>
    <property type="match status" value="1"/>
</dbReference>
<feature type="domain" description="PAS" evidence="11">
    <location>
        <begin position="180"/>
        <end position="249"/>
    </location>
</feature>